<dbReference type="CDD" id="cd04724">
    <property type="entry name" value="Tryptophan_synthase_alpha"/>
    <property type="match status" value="1"/>
</dbReference>
<comment type="subunit">
    <text evidence="3 9">Tetramer of two alpha and two beta chains.</text>
</comment>
<dbReference type="EC" id="4.2.1.20" evidence="9"/>
<dbReference type="Pfam" id="PF00290">
    <property type="entry name" value="Trp_syntA"/>
    <property type="match status" value="1"/>
</dbReference>
<feature type="active site" description="Proton acceptor" evidence="9">
    <location>
        <position position="57"/>
    </location>
</feature>
<dbReference type="NCBIfam" id="TIGR00262">
    <property type="entry name" value="trpA"/>
    <property type="match status" value="1"/>
</dbReference>
<evidence type="ECO:0000256" key="6">
    <source>
        <dbReference type="ARBA" id="ARBA00023141"/>
    </source>
</evidence>
<evidence type="ECO:0000256" key="4">
    <source>
        <dbReference type="ARBA" id="ARBA00022605"/>
    </source>
</evidence>
<evidence type="ECO:0000256" key="8">
    <source>
        <dbReference type="ARBA" id="ARBA00049047"/>
    </source>
</evidence>
<dbReference type="InterPro" id="IPR018204">
    <property type="entry name" value="Trp_synthase_alpha_AS"/>
</dbReference>
<evidence type="ECO:0000256" key="9">
    <source>
        <dbReference type="HAMAP-Rule" id="MF_00131"/>
    </source>
</evidence>
<evidence type="ECO:0000256" key="10">
    <source>
        <dbReference type="RuleBase" id="RU003662"/>
    </source>
</evidence>
<gene>
    <name evidence="9 11" type="primary">trpA</name>
    <name evidence="11" type="ORF">H9789_13365</name>
</gene>
<reference evidence="11" key="1">
    <citation type="journal article" date="2021" name="PeerJ">
        <title>Extensive microbial diversity within the chicken gut microbiome revealed by metagenomics and culture.</title>
        <authorList>
            <person name="Gilroy R."/>
            <person name="Ravi A."/>
            <person name="Getino M."/>
            <person name="Pursley I."/>
            <person name="Horton D.L."/>
            <person name="Alikhan N.F."/>
            <person name="Baker D."/>
            <person name="Gharbi K."/>
            <person name="Hall N."/>
            <person name="Watson M."/>
            <person name="Adriaenssens E.M."/>
            <person name="Foster-Nyarko E."/>
            <person name="Jarju S."/>
            <person name="Secka A."/>
            <person name="Antonio M."/>
            <person name="Oren A."/>
            <person name="Chaudhuri R.R."/>
            <person name="La Ragione R."/>
            <person name="Hildebrand F."/>
            <person name="Pallen M.J."/>
        </authorList>
    </citation>
    <scope>NUCLEOTIDE SEQUENCE</scope>
    <source>
        <strain evidence="11">G3-2149</strain>
    </source>
</reference>
<keyword evidence="4 9" id="KW-0028">Amino-acid biosynthesis</keyword>
<dbReference type="AlphaFoldDB" id="A0A9E2LB62"/>
<comment type="function">
    <text evidence="1 9">The alpha subunit is responsible for the aldol cleavage of indoleglycerol phosphate to indole and glyceraldehyde 3-phosphate.</text>
</comment>
<accession>A0A9E2LB62</accession>
<keyword evidence="6 9" id="KW-0057">Aromatic amino acid biosynthesis</keyword>
<dbReference type="Proteomes" id="UP000823865">
    <property type="component" value="Unassembled WGS sequence"/>
</dbReference>
<dbReference type="HAMAP" id="MF_00131">
    <property type="entry name" value="Trp_synth_alpha"/>
    <property type="match status" value="1"/>
</dbReference>
<dbReference type="EMBL" id="JAHLFU010000282">
    <property type="protein sequence ID" value="MBU3854774.1"/>
    <property type="molecule type" value="Genomic_DNA"/>
</dbReference>
<protein>
    <recommendedName>
        <fullName evidence="9">Tryptophan synthase alpha chain</fullName>
        <ecNumber evidence="9">4.2.1.20</ecNumber>
    </recommendedName>
</protein>
<dbReference type="InterPro" id="IPR011060">
    <property type="entry name" value="RibuloseP-bd_barrel"/>
</dbReference>
<name>A0A9E2LB62_9BACT</name>
<dbReference type="GO" id="GO:0005829">
    <property type="term" value="C:cytosol"/>
    <property type="evidence" value="ECO:0007669"/>
    <property type="project" value="TreeGrafter"/>
</dbReference>
<dbReference type="PANTHER" id="PTHR43406">
    <property type="entry name" value="TRYPTOPHAN SYNTHASE, ALPHA CHAIN"/>
    <property type="match status" value="1"/>
</dbReference>
<dbReference type="Gene3D" id="3.20.20.70">
    <property type="entry name" value="Aldolase class I"/>
    <property type="match status" value="1"/>
</dbReference>
<evidence type="ECO:0000256" key="3">
    <source>
        <dbReference type="ARBA" id="ARBA00011270"/>
    </source>
</evidence>
<evidence type="ECO:0000313" key="12">
    <source>
        <dbReference type="Proteomes" id="UP000823865"/>
    </source>
</evidence>
<comment type="pathway">
    <text evidence="2 9">Amino-acid biosynthesis; L-tryptophan biosynthesis; L-tryptophan from chorismate: step 5/5.</text>
</comment>
<dbReference type="FunFam" id="3.20.20.70:FF:000037">
    <property type="entry name" value="Tryptophan synthase alpha chain"/>
    <property type="match status" value="1"/>
</dbReference>
<comment type="similarity">
    <text evidence="9 10">Belongs to the TrpA family.</text>
</comment>
<dbReference type="PANTHER" id="PTHR43406:SF1">
    <property type="entry name" value="TRYPTOPHAN SYNTHASE ALPHA CHAIN, CHLOROPLASTIC"/>
    <property type="match status" value="1"/>
</dbReference>
<dbReference type="InterPro" id="IPR002028">
    <property type="entry name" value="Trp_synthase_suA"/>
</dbReference>
<comment type="caution">
    <text evidence="11">The sequence shown here is derived from an EMBL/GenBank/DDBJ whole genome shotgun (WGS) entry which is preliminary data.</text>
</comment>
<organism evidence="11 12">
    <name type="scientific">Candidatus Paraprevotella stercoravium</name>
    <dbReference type="NCBI Taxonomy" id="2838725"/>
    <lineage>
        <taxon>Bacteria</taxon>
        <taxon>Pseudomonadati</taxon>
        <taxon>Bacteroidota</taxon>
        <taxon>Bacteroidia</taxon>
        <taxon>Bacteroidales</taxon>
        <taxon>Prevotellaceae</taxon>
        <taxon>Paraprevotella</taxon>
    </lineage>
</organism>
<keyword evidence="7 9" id="KW-0456">Lyase</keyword>
<sequence length="257" mass="29108">MNRINKLFQEKKQNIFSLYFCAGHPQLDSTVKIIRTLEKKGVDLVEIGIPFSDPLADGPVIQKATRQALNNGMSLRLLFEQLRDIRQSVQIPLVIMGYLNPIMRFGFEAFCQACSECGIDGMIIPDLPFRNYLEEYKPVADRYDLKMIMLITPTTEEERIRLIDRHTDGFIYMVSSAAITGAQKAFGNPLQEYFNWVNNMNLNNPRLIGFGISNHQTLETACANAAGTIIGSKFISLLEEYGNAGDAWDQLMKDLQQ</sequence>
<dbReference type="GO" id="GO:0004834">
    <property type="term" value="F:tryptophan synthase activity"/>
    <property type="evidence" value="ECO:0007669"/>
    <property type="project" value="UniProtKB-UniRule"/>
</dbReference>
<dbReference type="InterPro" id="IPR013785">
    <property type="entry name" value="Aldolase_TIM"/>
</dbReference>
<evidence type="ECO:0000256" key="7">
    <source>
        <dbReference type="ARBA" id="ARBA00023239"/>
    </source>
</evidence>
<evidence type="ECO:0000256" key="2">
    <source>
        <dbReference type="ARBA" id="ARBA00004733"/>
    </source>
</evidence>
<feature type="active site" description="Proton acceptor" evidence="9">
    <location>
        <position position="46"/>
    </location>
</feature>
<evidence type="ECO:0000313" key="11">
    <source>
        <dbReference type="EMBL" id="MBU3854774.1"/>
    </source>
</evidence>
<comment type="catalytic activity">
    <reaction evidence="8 9">
        <text>(1S,2R)-1-C-(indol-3-yl)glycerol 3-phosphate + L-serine = D-glyceraldehyde 3-phosphate + L-tryptophan + H2O</text>
        <dbReference type="Rhea" id="RHEA:10532"/>
        <dbReference type="ChEBI" id="CHEBI:15377"/>
        <dbReference type="ChEBI" id="CHEBI:33384"/>
        <dbReference type="ChEBI" id="CHEBI:57912"/>
        <dbReference type="ChEBI" id="CHEBI:58866"/>
        <dbReference type="ChEBI" id="CHEBI:59776"/>
        <dbReference type="EC" id="4.2.1.20"/>
    </reaction>
</comment>
<dbReference type="SUPFAM" id="SSF51366">
    <property type="entry name" value="Ribulose-phoshate binding barrel"/>
    <property type="match status" value="1"/>
</dbReference>
<evidence type="ECO:0000256" key="5">
    <source>
        <dbReference type="ARBA" id="ARBA00022822"/>
    </source>
</evidence>
<reference evidence="11" key="2">
    <citation type="submission" date="2021-04" db="EMBL/GenBank/DDBJ databases">
        <authorList>
            <person name="Gilroy R."/>
        </authorList>
    </citation>
    <scope>NUCLEOTIDE SEQUENCE</scope>
    <source>
        <strain evidence="11">G3-2149</strain>
    </source>
</reference>
<dbReference type="PROSITE" id="PS00167">
    <property type="entry name" value="TRP_SYNTHASE_ALPHA"/>
    <property type="match status" value="1"/>
</dbReference>
<evidence type="ECO:0000256" key="1">
    <source>
        <dbReference type="ARBA" id="ARBA00003365"/>
    </source>
</evidence>
<proteinExistence type="inferred from homology"/>
<keyword evidence="5 9" id="KW-0822">Tryptophan biosynthesis</keyword>